<sequence length="267" mass="27634">MVDTGDGGNQTGDLTERALESDAPLEGGSTIDRALSLAKRGASDGSLAMATGALVLWRGLRSIRRGRVRGIIPAAIGIAAVGTGVKRRRAGTEETDKSTSDEAHAAAQREDQGRETGLDASSDEFDWQDDETSSLEPAVDDESAEEAPSEADPRLDEDDAEEADLSDTAVADEVSEATGPSAEQAQPTMSIDSEVDPETGGPRPGALDGDDSSEDDSSVADADEDSEGEADTGDAMRQDETDPDASQAGDEGDVDGSDESDGVEQEE</sequence>
<feature type="region of interest" description="Disordered" evidence="1">
    <location>
        <begin position="1"/>
        <end position="28"/>
    </location>
</feature>
<dbReference type="KEGG" id="sawl:NGM29_17885"/>
<keyword evidence="3" id="KW-1185">Reference proteome</keyword>
<feature type="compositionally biased region" description="Polar residues" evidence="1">
    <location>
        <begin position="181"/>
        <end position="191"/>
    </location>
</feature>
<protein>
    <submittedName>
        <fullName evidence="2">Uncharacterized protein</fullName>
    </submittedName>
</protein>
<feature type="compositionally biased region" description="Gly residues" evidence="1">
    <location>
        <begin position="1"/>
        <end position="10"/>
    </location>
</feature>
<gene>
    <name evidence="2" type="ORF">NGM29_17885</name>
</gene>
<feature type="compositionally biased region" description="Acidic residues" evidence="1">
    <location>
        <begin position="121"/>
        <end position="165"/>
    </location>
</feature>
<evidence type="ECO:0000313" key="3">
    <source>
        <dbReference type="Proteomes" id="UP001056855"/>
    </source>
</evidence>
<dbReference type="Proteomes" id="UP001056855">
    <property type="component" value="Chromosome"/>
</dbReference>
<accession>A0A9E7N8E8</accession>
<dbReference type="AlphaFoldDB" id="A0A9E7N8E8"/>
<name>A0A9E7N8E8_9EURY</name>
<reference evidence="2" key="1">
    <citation type="submission" date="2022-06" db="EMBL/GenBank/DDBJ databases">
        <title>Diverse halophilic archaea isolated from saline environments.</title>
        <authorList>
            <person name="Cui H.-L."/>
        </authorList>
    </citation>
    <scope>NUCLEOTIDE SEQUENCE</scope>
    <source>
        <strain evidence="2">WLHS1</strain>
    </source>
</reference>
<dbReference type="RefSeq" id="WP_254158137.1">
    <property type="nucleotide sequence ID" value="NZ_CP100355.1"/>
</dbReference>
<evidence type="ECO:0000256" key="1">
    <source>
        <dbReference type="SAM" id="MobiDB-lite"/>
    </source>
</evidence>
<feature type="compositionally biased region" description="Acidic residues" evidence="1">
    <location>
        <begin position="208"/>
        <end position="232"/>
    </location>
</feature>
<feature type="region of interest" description="Disordered" evidence="1">
    <location>
        <begin position="83"/>
        <end position="267"/>
    </location>
</feature>
<dbReference type="EMBL" id="CP100355">
    <property type="protein sequence ID" value="UTF53612.1"/>
    <property type="molecule type" value="Genomic_DNA"/>
</dbReference>
<feature type="compositionally biased region" description="Acidic residues" evidence="1">
    <location>
        <begin position="250"/>
        <end position="267"/>
    </location>
</feature>
<proteinExistence type="predicted"/>
<dbReference type="GeneID" id="73291957"/>
<feature type="compositionally biased region" description="Basic and acidic residues" evidence="1">
    <location>
        <begin position="90"/>
        <end position="117"/>
    </location>
</feature>
<organism evidence="2 3">
    <name type="scientific">Natronosalvus rutilus</name>
    <dbReference type="NCBI Taxonomy" id="2953753"/>
    <lineage>
        <taxon>Archaea</taxon>
        <taxon>Methanobacteriati</taxon>
        <taxon>Methanobacteriota</taxon>
        <taxon>Stenosarchaea group</taxon>
        <taxon>Halobacteria</taxon>
        <taxon>Halobacteriales</taxon>
        <taxon>Natrialbaceae</taxon>
        <taxon>Natronosalvus</taxon>
    </lineage>
</organism>
<evidence type="ECO:0000313" key="2">
    <source>
        <dbReference type="EMBL" id="UTF53612.1"/>
    </source>
</evidence>